<proteinExistence type="predicted"/>
<dbReference type="InterPro" id="IPR027921">
    <property type="entry name" value="NOPCHAP1"/>
</dbReference>
<comment type="caution">
    <text evidence="2">The sequence shown here is derived from an EMBL/GenBank/DDBJ whole genome shotgun (WGS) entry which is preliminary data.</text>
</comment>
<evidence type="ECO:0000313" key="2">
    <source>
        <dbReference type="EMBL" id="KAF2103890.1"/>
    </source>
</evidence>
<gene>
    <name evidence="2" type="ORF">NA57DRAFT_70100</name>
</gene>
<dbReference type="PANTHER" id="PTHR38489:SF1">
    <property type="entry name" value="HISTONE CHAPERONE DOMAIN-CONTAINING PROTEIN"/>
    <property type="match status" value="1"/>
</dbReference>
<dbReference type="PANTHER" id="PTHR38489">
    <property type="entry name" value="HISTONE CHAPERONE DOMAIN-CONTAINING PROTEIN"/>
    <property type="match status" value="1"/>
</dbReference>
<feature type="compositionally biased region" description="Basic and acidic residues" evidence="1">
    <location>
        <begin position="228"/>
        <end position="238"/>
    </location>
</feature>
<name>A0A9P4IR79_9PEZI</name>
<feature type="region of interest" description="Disordered" evidence="1">
    <location>
        <begin position="281"/>
        <end position="377"/>
    </location>
</feature>
<keyword evidence="3" id="KW-1185">Reference proteome</keyword>
<feature type="region of interest" description="Disordered" evidence="1">
    <location>
        <begin position="100"/>
        <end position="255"/>
    </location>
</feature>
<feature type="compositionally biased region" description="Basic residues" evidence="1">
    <location>
        <begin position="125"/>
        <end position="134"/>
    </location>
</feature>
<sequence>MPKTQDHANGVAEGALPILMALAMEGGMPAENIQKAMDLLRDPNNHYNSDDSYSSTSEGAAEFRGRKGEQRRIPEDERMKPGLETMLRLMGGDDLEAQFAEAAPESGTGKRKRADDEDLDEGRNVRAKLIHKAGTRITRPRAMLSRPQQKMRPKLKAAMSKIAAKRKILSSNDVTNTDDQDSDSGWETVDSTNEEESESDDTSDEDEDEDDSSDSDSTMADDQDDAEHEERTTLIPHDKRPRKPSFHAGQANAGAASLMQRLQSFLPQIRDANAELEAVSEAGKLDSEAIEIVEDAEAGAEEGNEDNNTGNEGEGEQYVEMNLWPGVLEDKSERPGDEDDENDSDDGEDRENDAKVDVMAKLMGRKKRKRSVGIKEV</sequence>
<accession>A0A9P4IR79</accession>
<feature type="compositionally biased region" description="Low complexity" evidence="1">
    <location>
        <begin position="45"/>
        <end position="57"/>
    </location>
</feature>
<dbReference type="AlphaFoldDB" id="A0A9P4IR79"/>
<feature type="compositionally biased region" description="Basic and acidic residues" evidence="1">
    <location>
        <begin position="61"/>
        <end position="81"/>
    </location>
</feature>
<evidence type="ECO:0000313" key="3">
    <source>
        <dbReference type="Proteomes" id="UP000799772"/>
    </source>
</evidence>
<dbReference type="Pfam" id="PF15370">
    <property type="entry name" value="NOPCHAP1"/>
    <property type="match status" value="1"/>
</dbReference>
<feature type="compositionally biased region" description="Acidic residues" evidence="1">
    <location>
        <begin position="192"/>
        <end position="227"/>
    </location>
</feature>
<feature type="region of interest" description="Disordered" evidence="1">
    <location>
        <begin position="39"/>
        <end position="81"/>
    </location>
</feature>
<evidence type="ECO:0000256" key="1">
    <source>
        <dbReference type="SAM" id="MobiDB-lite"/>
    </source>
</evidence>
<dbReference type="GO" id="GO:0000492">
    <property type="term" value="P:box C/D snoRNP assembly"/>
    <property type="evidence" value="ECO:0007669"/>
    <property type="project" value="InterPro"/>
</dbReference>
<organism evidence="2 3">
    <name type="scientific">Rhizodiscina lignyota</name>
    <dbReference type="NCBI Taxonomy" id="1504668"/>
    <lineage>
        <taxon>Eukaryota</taxon>
        <taxon>Fungi</taxon>
        <taxon>Dikarya</taxon>
        <taxon>Ascomycota</taxon>
        <taxon>Pezizomycotina</taxon>
        <taxon>Dothideomycetes</taxon>
        <taxon>Pleosporomycetidae</taxon>
        <taxon>Aulographales</taxon>
        <taxon>Rhizodiscinaceae</taxon>
        <taxon>Rhizodiscina</taxon>
    </lineage>
</organism>
<dbReference type="EMBL" id="ML978121">
    <property type="protein sequence ID" value="KAF2103890.1"/>
    <property type="molecule type" value="Genomic_DNA"/>
</dbReference>
<reference evidence="2" key="1">
    <citation type="journal article" date="2020" name="Stud. Mycol.">
        <title>101 Dothideomycetes genomes: a test case for predicting lifestyles and emergence of pathogens.</title>
        <authorList>
            <person name="Haridas S."/>
            <person name="Albert R."/>
            <person name="Binder M."/>
            <person name="Bloem J."/>
            <person name="Labutti K."/>
            <person name="Salamov A."/>
            <person name="Andreopoulos B."/>
            <person name="Baker S."/>
            <person name="Barry K."/>
            <person name="Bills G."/>
            <person name="Bluhm B."/>
            <person name="Cannon C."/>
            <person name="Castanera R."/>
            <person name="Culley D."/>
            <person name="Daum C."/>
            <person name="Ezra D."/>
            <person name="Gonzalez J."/>
            <person name="Henrissat B."/>
            <person name="Kuo A."/>
            <person name="Liang C."/>
            <person name="Lipzen A."/>
            <person name="Lutzoni F."/>
            <person name="Magnuson J."/>
            <person name="Mondo S."/>
            <person name="Nolan M."/>
            <person name="Ohm R."/>
            <person name="Pangilinan J."/>
            <person name="Park H.-J."/>
            <person name="Ramirez L."/>
            <person name="Alfaro M."/>
            <person name="Sun H."/>
            <person name="Tritt A."/>
            <person name="Yoshinaga Y."/>
            <person name="Zwiers L.-H."/>
            <person name="Turgeon B."/>
            <person name="Goodwin S."/>
            <person name="Spatafora J."/>
            <person name="Crous P."/>
            <person name="Grigoriev I."/>
        </authorList>
    </citation>
    <scope>NUCLEOTIDE SEQUENCE</scope>
    <source>
        <strain evidence="2">CBS 133067</strain>
    </source>
</reference>
<feature type="compositionally biased region" description="Acidic residues" evidence="1">
    <location>
        <begin position="288"/>
        <end position="305"/>
    </location>
</feature>
<protein>
    <submittedName>
        <fullName evidence="2">Uncharacterized protein</fullName>
    </submittedName>
</protein>
<feature type="compositionally biased region" description="Basic residues" evidence="1">
    <location>
        <begin position="363"/>
        <end position="377"/>
    </location>
</feature>
<dbReference type="OrthoDB" id="1112980at2759"/>
<feature type="compositionally biased region" description="Acidic residues" evidence="1">
    <location>
        <begin position="336"/>
        <end position="351"/>
    </location>
</feature>
<dbReference type="Proteomes" id="UP000799772">
    <property type="component" value="Unassembled WGS sequence"/>
</dbReference>